<dbReference type="GO" id="GO:0070762">
    <property type="term" value="C:nuclear pore transmembrane ring"/>
    <property type="evidence" value="ECO:0007669"/>
    <property type="project" value="TreeGrafter"/>
</dbReference>
<evidence type="ECO:0000256" key="3">
    <source>
        <dbReference type="ARBA" id="ARBA00005760"/>
    </source>
</evidence>
<organism evidence="14 15">
    <name type="scientific">Linum tenue</name>
    <dbReference type="NCBI Taxonomy" id="586396"/>
    <lineage>
        <taxon>Eukaryota</taxon>
        <taxon>Viridiplantae</taxon>
        <taxon>Streptophyta</taxon>
        <taxon>Embryophyta</taxon>
        <taxon>Tracheophyta</taxon>
        <taxon>Spermatophyta</taxon>
        <taxon>Magnoliopsida</taxon>
        <taxon>eudicotyledons</taxon>
        <taxon>Gunneridae</taxon>
        <taxon>Pentapetalae</taxon>
        <taxon>rosids</taxon>
        <taxon>fabids</taxon>
        <taxon>Malpighiales</taxon>
        <taxon>Linaceae</taxon>
        <taxon>Linum</taxon>
    </lineage>
</organism>
<keyword evidence="8 13" id="KW-1133">Transmembrane helix</keyword>
<evidence type="ECO:0000256" key="12">
    <source>
        <dbReference type="ARBA" id="ARBA00023242"/>
    </source>
</evidence>
<feature type="transmembrane region" description="Helical" evidence="13">
    <location>
        <begin position="248"/>
        <end position="265"/>
    </location>
</feature>
<proteinExistence type="inferred from homology"/>
<evidence type="ECO:0000256" key="9">
    <source>
        <dbReference type="ARBA" id="ARBA00023010"/>
    </source>
</evidence>
<dbReference type="GO" id="GO:0051028">
    <property type="term" value="P:mRNA transport"/>
    <property type="evidence" value="ECO:0007669"/>
    <property type="project" value="UniProtKB-KW"/>
</dbReference>
<keyword evidence="10" id="KW-0906">Nuclear pore complex</keyword>
<evidence type="ECO:0000256" key="10">
    <source>
        <dbReference type="ARBA" id="ARBA00023132"/>
    </source>
</evidence>
<dbReference type="Pfam" id="PF09531">
    <property type="entry name" value="Ndc1_Nup"/>
    <property type="match status" value="2"/>
</dbReference>
<evidence type="ECO:0000256" key="6">
    <source>
        <dbReference type="ARBA" id="ARBA00022816"/>
    </source>
</evidence>
<keyword evidence="11 13" id="KW-0472">Membrane</keyword>
<reference evidence="14" key="1">
    <citation type="submission" date="2022-08" db="EMBL/GenBank/DDBJ databases">
        <authorList>
            <person name="Gutierrez-Valencia J."/>
        </authorList>
    </citation>
    <scope>NUCLEOTIDE SEQUENCE</scope>
</reference>
<dbReference type="Proteomes" id="UP001154282">
    <property type="component" value="Unassembled WGS sequence"/>
</dbReference>
<sequence length="548" mass="59918">MSPPRPLPEVVAKNRFLGFLIWQSISSTAIFFSYKLIELSILPSSSSSSSSSSSFSVQSLVLSILSFTAFHFSQLILSASLAAISSPQPVPPASFFQLATSFLRLLFVSGNSSSPDLRRRAKVSLNIAAYVAAACFSGFVSAVAMCGRVVGGGEIEAIAVVGFRGSVIGLLYALHFANNRRWLLHFPIIQRPPFFSFKMGIPAAIGRAFRLSTTGYTLASVLMLMLSFGEASLSALTTTQFLLNRCTLYLGIFCMLLCWELSHLLHQVLHTKRFVYAPPKGSAAAETNPTETLISALEETASDSLPRYLAYLDLCMVCENNVDMWRRAAFFEETGETYRKVTAVSLRPLEELASKLSEGLEGSPEDQLSKQLLSASDPQLPSRIYKPLNNFQKISWCARAISSLTAHSHKEDRYGVAQLSGSTAATLSTLLSSLLAVEAFMGKKTHLQSPHQLLGPAGIRWAALNTGKRDVPPMISKRTAGPLHSNAYAIADVLRTSIYCIVSTFYKEMVASAKAGLLEKDWIKDGKPLHGSRELLVQKLQLFLDYRA</sequence>
<feature type="transmembrane region" description="Helical" evidence="13">
    <location>
        <begin position="127"/>
        <end position="151"/>
    </location>
</feature>
<evidence type="ECO:0000256" key="8">
    <source>
        <dbReference type="ARBA" id="ARBA00022989"/>
    </source>
</evidence>
<keyword evidence="9" id="KW-0811">Translocation</keyword>
<dbReference type="GO" id="GO:0015031">
    <property type="term" value="P:protein transport"/>
    <property type="evidence" value="ECO:0007669"/>
    <property type="project" value="UniProtKB-KW"/>
</dbReference>
<evidence type="ECO:0000256" key="7">
    <source>
        <dbReference type="ARBA" id="ARBA00022927"/>
    </source>
</evidence>
<keyword evidence="6" id="KW-0509">mRNA transport</keyword>
<evidence type="ECO:0000256" key="11">
    <source>
        <dbReference type="ARBA" id="ARBA00023136"/>
    </source>
</evidence>
<protein>
    <recommendedName>
        <fullName evidence="16">Nucleoporin protein Ndc1-Nup</fullName>
    </recommendedName>
</protein>
<keyword evidence="15" id="KW-1185">Reference proteome</keyword>
<dbReference type="GO" id="GO:0006999">
    <property type="term" value="P:nuclear pore organization"/>
    <property type="evidence" value="ECO:0007669"/>
    <property type="project" value="TreeGrafter"/>
</dbReference>
<evidence type="ECO:0000256" key="13">
    <source>
        <dbReference type="SAM" id="Phobius"/>
    </source>
</evidence>
<keyword evidence="5 13" id="KW-0812">Transmembrane</keyword>
<feature type="transmembrane region" description="Helical" evidence="13">
    <location>
        <begin position="20"/>
        <end position="39"/>
    </location>
</feature>
<keyword evidence="7" id="KW-0653">Protein transport</keyword>
<accession>A0AAV0M5I0</accession>
<evidence type="ECO:0008006" key="16">
    <source>
        <dbReference type="Google" id="ProtNLM"/>
    </source>
</evidence>
<dbReference type="AlphaFoldDB" id="A0AAV0M5I0"/>
<feature type="transmembrane region" description="Helical" evidence="13">
    <location>
        <begin position="157"/>
        <end position="177"/>
    </location>
</feature>
<comment type="subcellular location">
    <subcellularLocation>
        <location evidence="1">Nucleus membrane</location>
        <topology evidence="1">Multi-pass membrane protein</topology>
    </subcellularLocation>
    <subcellularLocation>
        <location evidence="2">Nucleus</location>
        <location evidence="2">Nuclear pore complex</location>
    </subcellularLocation>
</comment>
<dbReference type="PANTHER" id="PTHR13269">
    <property type="entry name" value="NUCLEOPORIN NDC1"/>
    <property type="match status" value="1"/>
</dbReference>
<dbReference type="InterPro" id="IPR019049">
    <property type="entry name" value="Nucleoporin_prot_Ndc1/Nup"/>
</dbReference>
<comment type="similarity">
    <text evidence="3">Belongs to the NDC1 family.</text>
</comment>
<dbReference type="PANTHER" id="PTHR13269:SF6">
    <property type="entry name" value="NUCLEOPORIN NDC1"/>
    <property type="match status" value="1"/>
</dbReference>
<evidence type="ECO:0000313" key="15">
    <source>
        <dbReference type="Proteomes" id="UP001154282"/>
    </source>
</evidence>
<evidence type="ECO:0000313" key="14">
    <source>
        <dbReference type="EMBL" id="CAI0440698.1"/>
    </source>
</evidence>
<feature type="transmembrane region" description="Helical" evidence="13">
    <location>
        <begin position="90"/>
        <end position="107"/>
    </location>
</feature>
<evidence type="ECO:0000256" key="2">
    <source>
        <dbReference type="ARBA" id="ARBA00004567"/>
    </source>
</evidence>
<feature type="transmembrane region" description="Helical" evidence="13">
    <location>
        <begin position="60"/>
        <end position="84"/>
    </location>
</feature>
<evidence type="ECO:0000256" key="1">
    <source>
        <dbReference type="ARBA" id="ARBA00004232"/>
    </source>
</evidence>
<dbReference type="EMBL" id="CAMGYJ010000007">
    <property type="protein sequence ID" value="CAI0440698.1"/>
    <property type="molecule type" value="Genomic_DNA"/>
</dbReference>
<keyword evidence="4" id="KW-0813">Transport</keyword>
<dbReference type="GO" id="GO:0030674">
    <property type="term" value="F:protein-macromolecule adaptor activity"/>
    <property type="evidence" value="ECO:0007669"/>
    <property type="project" value="TreeGrafter"/>
</dbReference>
<evidence type="ECO:0000256" key="4">
    <source>
        <dbReference type="ARBA" id="ARBA00022448"/>
    </source>
</evidence>
<gene>
    <name evidence="14" type="ORF">LITE_LOCUS26604</name>
</gene>
<keyword evidence="12" id="KW-0539">Nucleus</keyword>
<comment type="caution">
    <text evidence="14">The sequence shown here is derived from an EMBL/GenBank/DDBJ whole genome shotgun (WGS) entry which is preliminary data.</text>
</comment>
<evidence type="ECO:0000256" key="5">
    <source>
        <dbReference type="ARBA" id="ARBA00022692"/>
    </source>
</evidence>
<name>A0AAV0M5I0_9ROSI</name>
<dbReference type="GO" id="GO:0031965">
    <property type="term" value="C:nuclear membrane"/>
    <property type="evidence" value="ECO:0007669"/>
    <property type="project" value="UniProtKB-SubCell"/>
</dbReference>